<protein>
    <recommendedName>
        <fullName evidence="3">GRAM domain-containing protein</fullName>
    </recommendedName>
</protein>
<dbReference type="GO" id="GO:0005634">
    <property type="term" value="C:nucleus"/>
    <property type="evidence" value="ECO:0007669"/>
    <property type="project" value="TreeGrafter"/>
</dbReference>
<dbReference type="PANTHER" id="PTHR31606">
    <property type="entry name" value="WW DOMAIN BINDING PROTEIN 2, ISOFORM E"/>
    <property type="match status" value="1"/>
</dbReference>
<dbReference type="RefSeq" id="XP_051608314.1">
    <property type="nucleotide sequence ID" value="XM_051752712.1"/>
</dbReference>
<dbReference type="AlphaFoldDB" id="A0AAD5BE31"/>
<keyword evidence="2" id="KW-1185">Reference proteome</keyword>
<reference evidence="1 2" key="1">
    <citation type="journal article" date="2022" name="DNA Res.">
        <title>Genome analysis of five recently described species of the CUG-Ser clade uncovers Candida theae as a new hybrid lineage with pathogenic potential in the Candida parapsilosis species complex.</title>
        <authorList>
            <person name="Mixao V."/>
            <person name="Del Olmo V."/>
            <person name="Hegedusova E."/>
            <person name="Saus E."/>
            <person name="Pryszcz L."/>
            <person name="Cillingova A."/>
            <person name="Nosek J."/>
            <person name="Gabaldon T."/>
        </authorList>
    </citation>
    <scope>NUCLEOTIDE SEQUENCE [LARGE SCALE GENOMIC DNA]</scope>
    <source>
        <strain evidence="1 2">CBS 12239</strain>
    </source>
</reference>
<organism evidence="1 2">
    <name type="scientific">Candida theae</name>
    <dbReference type="NCBI Taxonomy" id="1198502"/>
    <lineage>
        <taxon>Eukaryota</taxon>
        <taxon>Fungi</taxon>
        <taxon>Dikarya</taxon>
        <taxon>Ascomycota</taxon>
        <taxon>Saccharomycotina</taxon>
        <taxon>Pichiomycetes</taxon>
        <taxon>Debaryomycetaceae</taxon>
        <taxon>Candida/Lodderomyces clade</taxon>
        <taxon>Candida</taxon>
    </lineage>
</organism>
<dbReference type="PANTHER" id="PTHR31606:SF1">
    <property type="entry name" value="WW DOMAIN BINDING PROTEIN 2, ISOFORM E"/>
    <property type="match status" value="1"/>
</dbReference>
<dbReference type="InterPro" id="IPR044852">
    <property type="entry name" value="WBP2-like"/>
</dbReference>
<dbReference type="EMBL" id="JAIHNG010000121">
    <property type="protein sequence ID" value="KAI5957611.1"/>
    <property type="molecule type" value="Genomic_DNA"/>
</dbReference>
<dbReference type="GeneID" id="76151364"/>
<evidence type="ECO:0000313" key="1">
    <source>
        <dbReference type="EMBL" id="KAI5957611.1"/>
    </source>
</evidence>
<sequence>MSINGVVLKHNYAQLFSSSELPFEVSSDGLEILKYKTPTSRQKLSISSSDTSQSKLKITAQDGYLYLTTKRLVFITLHQGDIESFVLDLTLAPILQLSHKLKAPWFGVNYWEFMFFSAKEPSIVSDGFPKNEYFKGEIYFQDGGLFDFVEKLNAVLNDVVNNREIDDELPAYSAAAAG</sequence>
<dbReference type="GO" id="GO:0003713">
    <property type="term" value="F:transcription coactivator activity"/>
    <property type="evidence" value="ECO:0007669"/>
    <property type="project" value="InterPro"/>
</dbReference>
<evidence type="ECO:0008006" key="3">
    <source>
        <dbReference type="Google" id="ProtNLM"/>
    </source>
</evidence>
<dbReference type="Proteomes" id="UP001204833">
    <property type="component" value="Unassembled WGS sequence"/>
</dbReference>
<evidence type="ECO:0000313" key="2">
    <source>
        <dbReference type="Proteomes" id="UP001204833"/>
    </source>
</evidence>
<dbReference type="GO" id="GO:0031490">
    <property type="term" value="F:chromatin DNA binding"/>
    <property type="evidence" value="ECO:0007669"/>
    <property type="project" value="TreeGrafter"/>
</dbReference>
<name>A0AAD5BE31_9ASCO</name>
<proteinExistence type="predicted"/>
<comment type="caution">
    <text evidence="1">The sequence shown here is derived from an EMBL/GenBank/DDBJ whole genome shotgun (WGS) entry which is preliminary data.</text>
</comment>
<accession>A0AAD5BE31</accession>
<gene>
    <name evidence="1" type="ORF">KGF57_003305</name>
</gene>
<dbReference type="SUPFAM" id="SSF50729">
    <property type="entry name" value="PH domain-like"/>
    <property type="match status" value="1"/>
</dbReference>